<dbReference type="Gene3D" id="3.30.1540.10">
    <property type="entry name" value="formyl-coa transferase, domain 3"/>
    <property type="match status" value="1"/>
</dbReference>
<dbReference type="OrthoDB" id="9797653at2"/>
<dbReference type="EMBL" id="CCSD01000101">
    <property type="protein sequence ID" value="CDZ91671.1"/>
    <property type="molecule type" value="Genomic_DNA"/>
</dbReference>
<dbReference type="Pfam" id="PF02515">
    <property type="entry name" value="CoA_transf_3"/>
    <property type="match status" value="1"/>
</dbReference>
<accession>A0A098BVC7</accession>
<dbReference type="GO" id="GO:0008410">
    <property type="term" value="F:CoA-transferase activity"/>
    <property type="evidence" value="ECO:0007669"/>
    <property type="project" value="TreeGrafter"/>
</dbReference>
<dbReference type="RefSeq" id="WP_040274875.1">
    <property type="nucleotide sequence ID" value="NZ_CP023714.1"/>
</dbReference>
<dbReference type="PANTHER" id="PTHR48207:SF3">
    <property type="entry name" value="SUCCINATE--HYDROXYMETHYLGLUTARATE COA-TRANSFERASE"/>
    <property type="match status" value="1"/>
</dbReference>
<reference evidence="2 3" key="1">
    <citation type="journal article" date="2014" name="Genome Announc.">
        <title>Draft Genome Sequence of Propane- and Butane-Oxidizing Actinobacterium Rhodococcus ruber IEGM 231.</title>
        <authorList>
            <person name="Ivshina I.B."/>
            <person name="Kuyukina M.S."/>
            <person name="Krivoruchko A.V."/>
            <person name="Barbe V."/>
            <person name="Fischer C."/>
        </authorList>
    </citation>
    <scope>NUCLEOTIDE SEQUENCE [LARGE SCALE GENOMIC DNA]</scope>
</reference>
<dbReference type="eggNOG" id="COG1804">
    <property type="taxonomic scope" value="Bacteria"/>
</dbReference>
<organism evidence="2 3">
    <name type="scientific">Rhodococcus ruber</name>
    <dbReference type="NCBI Taxonomy" id="1830"/>
    <lineage>
        <taxon>Bacteria</taxon>
        <taxon>Bacillati</taxon>
        <taxon>Actinomycetota</taxon>
        <taxon>Actinomycetes</taxon>
        <taxon>Mycobacteriales</taxon>
        <taxon>Nocardiaceae</taxon>
        <taxon>Rhodococcus</taxon>
    </lineage>
</organism>
<keyword evidence="1 2" id="KW-0808">Transferase</keyword>
<dbReference type="Gene3D" id="3.40.50.10540">
    <property type="entry name" value="Crotonobetainyl-coa:carnitine coa-transferase, domain 1"/>
    <property type="match status" value="1"/>
</dbReference>
<dbReference type="InterPro" id="IPR023606">
    <property type="entry name" value="CoA-Trfase_III_dom_1_sf"/>
</dbReference>
<dbReference type="AlphaFoldDB" id="A0A098BVC7"/>
<evidence type="ECO:0000256" key="1">
    <source>
        <dbReference type="ARBA" id="ARBA00022679"/>
    </source>
</evidence>
<gene>
    <name evidence="2" type="ORF">RHRU231_860052</name>
</gene>
<dbReference type="Proteomes" id="UP000042997">
    <property type="component" value="Unassembled WGS sequence"/>
</dbReference>
<dbReference type="PANTHER" id="PTHR48207">
    <property type="entry name" value="SUCCINATE--HYDROXYMETHYLGLUTARATE COA-TRANSFERASE"/>
    <property type="match status" value="1"/>
</dbReference>
<protein>
    <submittedName>
        <fullName evidence="2">CoA-transferase family III family protein</fullName>
    </submittedName>
</protein>
<sequence>MSEHSEPGSEASTGLPLAGITVVSLEQAVAAPIATRHLADLGARVIKIERIGEGDFARNYDAAVHGLASHFVWLNRGKESICIDLKAAEGIATVRRLVDDADVVLQNFAPGAAARLGLGADELRRARPELIVVNMTGYGTEGPLRERKAYDMLVQAETGLCSITGTPETATKTGIPTSDIAAGMYALTSIQAALFRRERTGAGATIDVSMFDATVEWLGHPMYLQMYQDTQVQRMGLSHASIAPYDAYPTVDGKILIGVQNDRGWRALVTEVFGRPDLAGHPKFATNILRVQHRAETDAVVAEHTRRFETAELDKRLAAAGVPAARLNEMKDLIEHPQLEERNRWREVGTEAGPVRAVLPPMTFSDVEMRMGAVPALGQHTDAVLTDLGLTDEQIAGLRAAGIVQ</sequence>
<proteinExistence type="predicted"/>
<evidence type="ECO:0000313" key="3">
    <source>
        <dbReference type="Proteomes" id="UP000042997"/>
    </source>
</evidence>
<evidence type="ECO:0000313" key="2">
    <source>
        <dbReference type="EMBL" id="CDZ91671.1"/>
    </source>
</evidence>
<dbReference type="InterPro" id="IPR003673">
    <property type="entry name" value="CoA-Trfase_fam_III"/>
</dbReference>
<dbReference type="SUPFAM" id="SSF89796">
    <property type="entry name" value="CoA-transferase family III (CaiB/BaiF)"/>
    <property type="match status" value="1"/>
</dbReference>
<dbReference type="InterPro" id="IPR050483">
    <property type="entry name" value="CoA-transferase_III_domain"/>
</dbReference>
<dbReference type="InterPro" id="IPR044855">
    <property type="entry name" value="CoA-Trfase_III_dom3_sf"/>
</dbReference>
<name>A0A098BVC7_9NOCA</name>